<evidence type="ECO:0008006" key="3">
    <source>
        <dbReference type="Google" id="ProtNLM"/>
    </source>
</evidence>
<sequence length="502" mass="54185">MGGFFAAKLSLRLGKLKNFELPRTSMMIVHKAVLQRSPYFQARLADHWHNAREENSGLLPLRLPPGCPVAAATVVIRYLYTDMEEKCSPRSAACYARSATAGSLRLGQASVAIGAAQLSQMLLLEDLAEELSRLAQSLLVSSDEAAALQDRFVALPEPLTKVCQAVQLSPAVELRTEELAPGPGISVANQQSVCLAAWHRAVVSFVMAMARTLGLSLVLALASAESLHDCIESKCRGCGGEQCQLCREDHNTVSACVSSCMDTLCHGCGGEQCQLCREDAKTVESCCSQQGLESVTSQIDMCKAHPPTPTTPCAGLYGAESLQCAWEEDVKTCMETTCRGCGGEQCQLCREDASRIDSCCQDHWHSVDPPQICKDAKDKLESNQDPCDGLYGSQGLQCAWEQDAKSCVEAACKGCGGEQCQLCRQDFSRIANCCDDHYHSVDPPKMCKDAKEEAVTSCFDSKCHGCGGEQCQLCREDARSECCTGAMRTPSCEASNKMPVLP</sequence>
<name>A0A812TFD4_9DINO</name>
<dbReference type="CDD" id="cd18186">
    <property type="entry name" value="BTB_POZ_ZBTB_KLHL-like"/>
    <property type="match status" value="1"/>
</dbReference>
<evidence type="ECO:0000313" key="2">
    <source>
        <dbReference type="Proteomes" id="UP000604046"/>
    </source>
</evidence>
<dbReference type="Proteomes" id="UP000604046">
    <property type="component" value="Unassembled WGS sequence"/>
</dbReference>
<protein>
    <recommendedName>
        <fullName evidence="3">BTB domain-containing protein</fullName>
    </recommendedName>
</protein>
<dbReference type="Gene3D" id="3.30.710.10">
    <property type="entry name" value="Potassium Channel Kv1.1, Chain A"/>
    <property type="match status" value="1"/>
</dbReference>
<dbReference type="AlphaFoldDB" id="A0A812TFD4"/>
<evidence type="ECO:0000313" key="1">
    <source>
        <dbReference type="EMBL" id="CAE7523174.1"/>
    </source>
</evidence>
<proteinExistence type="predicted"/>
<gene>
    <name evidence="1" type="ORF">SNAT2548_LOCUS29285</name>
</gene>
<dbReference type="OrthoDB" id="412739at2759"/>
<comment type="caution">
    <text evidence="1">The sequence shown here is derived from an EMBL/GenBank/DDBJ whole genome shotgun (WGS) entry which is preliminary data.</text>
</comment>
<accession>A0A812TFD4</accession>
<dbReference type="EMBL" id="CAJNDS010002550">
    <property type="protein sequence ID" value="CAE7523174.1"/>
    <property type="molecule type" value="Genomic_DNA"/>
</dbReference>
<organism evidence="1 2">
    <name type="scientific">Symbiodinium natans</name>
    <dbReference type="NCBI Taxonomy" id="878477"/>
    <lineage>
        <taxon>Eukaryota</taxon>
        <taxon>Sar</taxon>
        <taxon>Alveolata</taxon>
        <taxon>Dinophyceae</taxon>
        <taxon>Suessiales</taxon>
        <taxon>Symbiodiniaceae</taxon>
        <taxon>Symbiodinium</taxon>
    </lineage>
</organism>
<reference evidence="1" key="1">
    <citation type="submission" date="2021-02" db="EMBL/GenBank/DDBJ databases">
        <authorList>
            <person name="Dougan E. K."/>
            <person name="Rhodes N."/>
            <person name="Thang M."/>
            <person name="Chan C."/>
        </authorList>
    </citation>
    <scope>NUCLEOTIDE SEQUENCE</scope>
</reference>
<dbReference type="InterPro" id="IPR011333">
    <property type="entry name" value="SKP1/BTB/POZ_sf"/>
</dbReference>
<keyword evidence="2" id="KW-1185">Reference proteome</keyword>